<proteinExistence type="predicted"/>
<dbReference type="AlphaFoldDB" id="A0AAE0J8H4"/>
<reference evidence="1" key="1">
    <citation type="journal article" date="2023" name="Mol. Phylogenet. Evol.">
        <title>Genome-scale phylogeny and comparative genomics of the fungal order Sordariales.</title>
        <authorList>
            <person name="Hensen N."/>
            <person name="Bonometti L."/>
            <person name="Westerberg I."/>
            <person name="Brannstrom I.O."/>
            <person name="Guillou S."/>
            <person name="Cros-Aarteil S."/>
            <person name="Calhoun S."/>
            <person name="Haridas S."/>
            <person name="Kuo A."/>
            <person name="Mondo S."/>
            <person name="Pangilinan J."/>
            <person name="Riley R."/>
            <person name="LaButti K."/>
            <person name="Andreopoulos B."/>
            <person name="Lipzen A."/>
            <person name="Chen C."/>
            <person name="Yan M."/>
            <person name="Daum C."/>
            <person name="Ng V."/>
            <person name="Clum A."/>
            <person name="Steindorff A."/>
            <person name="Ohm R.A."/>
            <person name="Martin F."/>
            <person name="Silar P."/>
            <person name="Natvig D.O."/>
            <person name="Lalanne C."/>
            <person name="Gautier V."/>
            <person name="Ament-Velasquez S.L."/>
            <person name="Kruys A."/>
            <person name="Hutchinson M.I."/>
            <person name="Powell A.J."/>
            <person name="Barry K."/>
            <person name="Miller A.N."/>
            <person name="Grigoriev I.V."/>
            <person name="Debuchy R."/>
            <person name="Gladieux P."/>
            <person name="Hiltunen Thoren M."/>
            <person name="Johannesson H."/>
        </authorList>
    </citation>
    <scope>NUCLEOTIDE SEQUENCE</scope>
    <source>
        <strain evidence="1">CBS 560.94</strain>
    </source>
</reference>
<dbReference type="RefSeq" id="XP_062677891.1">
    <property type="nucleotide sequence ID" value="XM_062827508.1"/>
</dbReference>
<name>A0AAE0J8H4_9PEZI</name>
<protein>
    <submittedName>
        <fullName evidence="1">Uncharacterized protein</fullName>
    </submittedName>
</protein>
<sequence>MTDLYHFRYESIQTSIQRLDIDRSRLHPGEIKDLQDFVKLKKLYIHGDSYNFRWVFRKNPLPCGQKDIILHDTEDHITLNTFDWDEIWDDNLGYMAANGFDGDEMWDDNLGYMATMWGGDISVGVQDA</sequence>
<evidence type="ECO:0000313" key="2">
    <source>
        <dbReference type="Proteomes" id="UP001278500"/>
    </source>
</evidence>
<gene>
    <name evidence="1" type="ORF">B0H65DRAFT_478965</name>
</gene>
<dbReference type="GeneID" id="87864662"/>
<dbReference type="EMBL" id="JAUEPP010000008">
    <property type="protein sequence ID" value="KAK3338440.1"/>
    <property type="molecule type" value="Genomic_DNA"/>
</dbReference>
<organism evidence="1 2">
    <name type="scientific">Neurospora tetraspora</name>
    <dbReference type="NCBI Taxonomy" id="94610"/>
    <lineage>
        <taxon>Eukaryota</taxon>
        <taxon>Fungi</taxon>
        <taxon>Dikarya</taxon>
        <taxon>Ascomycota</taxon>
        <taxon>Pezizomycotina</taxon>
        <taxon>Sordariomycetes</taxon>
        <taxon>Sordariomycetidae</taxon>
        <taxon>Sordariales</taxon>
        <taxon>Sordariaceae</taxon>
        <taxon>Neurospora</taxon>
    </lineage>
</organism>
<dbReference type="Proteomes" id="UP001278500">
    <property type="component" value="Unassembled WGS sequence"/>
</dbReference>
<accession>A0AAE0J8H4</accession>
<keyword evidence="2" id="KW-1185">Reference proteome</keyword>
<reference evidence="1" key="2">
    <citation type="submission" date="2023-06" db="EMBL/GenBank/DDBJ databases">
        <authorList>
            <consortium name="Lawrence Berkeley National Laboratory"/>
            <person name="Haridas S."/>
            <person name="Hensen N."/>
            <person name="Bonometti L."/>
            <person name="Westerberg I."/>
            <person name="Brannstrom I.O."/>
            <person name="Guillou S."/>
            <person name="Cros-Aarteil S."/>
            <person name="Calhoun S."/>
            <person name="Kuo A."/>
            <person name="Mondo S."/>
            <person name="Pangilinan J."/>
            <person name="Riley R."/>
            <person name="Labutti K."/>
            <person name="Andreopoulos B."/>
            <person name="Lipzen A."/>
            <person name="Chen C."/>
            <person name="Yanf M."/>
            <person name="Daum C."/>
            <person name="Ng V."/>
            <person name="Clum A."/>
            <person name="Steindorff A."/>
            <person name="Ohm R."/>
            <person name="Martin F."/>
            <person name="Silar P."/>
            <person name="Natvig D."/>
            <person name="Lalanne C."/>
            <person name="Gautier V."/>
            <person name="Ament-Velasquez S.L."/>
            <person name="Kruys A."/>
            <person name="Hutchinson M.I."/>
            <person name="Powell A.J."/>
            <person name="Barry K."/>
            <person name="Miller A.N."/>
            <person name="Grigoriev I.V."/>
            <person name="Debuchy R."/>
            <person name="Gladieux P."/>
            <person name="Thoren M.H."/>
            <person name="Johannesson H."/>
        </authorList>
    </citation>
    <scope>NUCLEOTIDE SEQUENCE</scope>
    <source>
        <strain evidence="1">CBS 560.94</strain>
    </source>
</reference>
<evidence type="ECO:0000313" key="1">
    <source>
        <dbReference type="EMBL" id="KAK3338440.1"/>
    </source>
</evidence>
<comment type="caution">
    <text evidence="1">The sequence shown here is derived from an EMBL/GenBank/DDBJ whole genome shotgun (WGS) entry which is preliminary data.</text>
</comment>